<name>A0A1M7JHC5_9BACT</name>
<dbReference type="STRING" id="388280.SAMN04488057_1028"/>
<organism evidence="3 4">
    <name type="scientific">Cyclobacterium lianum</name>
    <dbReference type="NCBI Taxonomy" id="388280"/>
    <lineage>
        <taxon>Bacteria</taxon>
        <taxon>Pseudomonadati</taxon>
        <taxon>Bacteroidota</taxon>
        <taxon>Cytophagia</taxon>
        <taxon>Cytophagales</taxon>
        <taxon>Cyclobacteriaceae</taxon>
        <taxon>Cyclobacterium</taxon>
    </lineage>
</organism>
<dbReference type="SUPFAM" id="SSF53474">
    <property type="entry name" value="alpha/beta-Hydrolases"/>
    <property type="match status" value="1"/>
</dbReference>
<feature type="chain" id="PRO_5012229699" description="Alpha/beta hydrolase family protein" evidence="2">
    <location>
        <begin position="22"/>
        <end position="421"/>
    </location>
</feature>
<evidence type="ECO:0000256" key="1">
    <source>
        <dbReference type="ARBA" id="ARBA00022729"/>
    </source>
</evidence>
<dbReference type="AlphaFoldDB" id="A0A1M7JHC5"/>
<evidence type="ECO:0000313" key="4">
    <source>
        <dbReference type="Proteomes" id="UP000184513"/>
    </source>
</evidence>
<dbReference type="InterPro" id="IPR029058">
    <property type="entry name" value="AB_hydrolase_fold"/>
</dbReference>
<protein>
    <recommendedName>
        <fullName evidence="5">Alpha/beta hydrolase family protein</fullName>
    </recommendedName>
</protein>
<dbReference type="PANTHER" id="PTHR43037">
    <property type="entry name" value="UNNAMED PRODUCT-RELATED"/>
    <property type="match status" value="1"/>
</dbReference>
<dbReference type="Proteomes" id="UP000184513">
    <property type="component" value="Unassembled WGS sequence"/>
</dbReference>
<dbReference type="RefSeq" id="WP_073091571.1">
    <property type="nucleotide sequence ID" value="NZ_FRCY01000002.1"/>
</dbReference>
<dbReference type="InterPro" id="IPR050955">
    <property type="entry name" value="Plant_Biomass_Hydrol_Est"/>
</dbReference>
<accession>A0A1M7JHC5</accession>
<dbReference type="EMBL" id="FRCY01000002">
    <property type="protein sequence ID" value="SHM52193.1"/>
    <property type="molecule type" value="Genomic_DNA"/>
</dbReference>
<evidence type="ECO:0000313" key="3">
    <source>
        <dbReference type="EMBL" id="SHM52193.1"/>
    </source>
</evidence>
<feature type="signal peptide" evidence="2">
    <location>
        <begin position="1"/>
        <end position="21"/>
    </location>
</feature>
<keyword evidence="4" id="KW-1185">Reference proteome</keyword>
<evidence type="ECO:0000256" key="2">
    <source>
        <dbReference type="SAM" id="SignalP"/>
    </source>
</evidence>
<dbReference type="Gene3D" id="3.40.50.1820">
    <property type="entry name" value="alpha/beta hydrolase"/>
    <property type="match status" value="1"/>
</dbReference>
<dbReference type="OrthoDB" id="9764953at2"/>
<proteinExistence type="predicted"/>
<gene>
    <name evidence="3" type="ORF">SAMN04488057_1028</name>
</gene>
<dbReference type="PROSITE" id="PS51257">
    <property type="entry name" value="PROKAR_LIPOPROTEIN"/>
    <property type="match status" value="1"/>
</dbReference>
<sequence length="421" mass="47761">MRLIPLLFLALPLVFTGCAESKQMAAVSGQGLEQWLATPDSQRVRLDSLDIAGEPISKEEAERFTGMLLKDRQRQLLSEYKEQWDSRELQLAGLTMPFYYQVFGEAPAGGRSLYISLHGGGNTRPEANDQQFENQKHLYDETMEGLEGIYLAPRAPTNTWNLWHEQHIDDFFNILIQLAEALENVNPNKVYLMGYSAGGDGVYQLAPRMADRWAAASMMAGHPNETSPLGLKNLPFALHMGALDAAYDRNEKAREWKQLLDSLERNSPGSYQHEVILHEGMGHWMKLEDARALPWMAGFKRNPIPEKVHWKQDDRHHRYFYWLGVPDESIETGGEISVEYIPERNEVNILSNYSSELELLLNDEMLDLDAPVAISYQGKILAKIRVERSLSQLYKSISAKGDPGLAFSAVVRVLNNETVRK</sequence>
<keyword evidence="1 2" id="KW-0732">Signal</keyword>
<reference evidence="3 4" key="1">
    <citation type="submission" date="2016-11" db="EMBL/GenBank/DDBJ databases">
        <authorList>
            <person name="Jaros S."/>
            <person name="Januszkiewicz K."/>
            <person name="Wedrychowicz H."/>
        </authorList>
    </citation>
    <scope>NUCLEOTIDE SEQUENCE [LARGE SCALE GENOMIC DNA]</scope>
    <source>
        <strain evidence="3 4">CGMCC 1.6102</strain>
    </source>
</reference>
<evidence type="ECO:0008006" key="5">
    <source>
        <dbReference type="Google" id="ProtNLM"/>
    </source>
</evidence>
<dbReference type="PANTHER" id="PTHR43037:SF1">
    <property type="entry name" value="BLL1128 PROTEIN"/>
    <property type="match status" value="1"/>
</dbReference>